<dbReference type="Proteomes" id="UP000501939">
    <property type="component" value="Chromosome"/>
</dbReference>
<keyword evidence="3 4" id="KW-0998">Cell outer membrane</keyword>
<organism evidence="6 7">
    <name type="scientific">Acinetobacter lanii</name>
    <dbReference type="NCBI Taxonomy" id="2715163"/>
    <lineage>
        <taxon>Bacteria</taxon>
        <taxon>Pseudomonadati</taxon>
        <taxon>Pseudomonadota</taxon>
        <taxon>Gammaproteobacteria</taxon>
        <taxon>Moraxellales</taxon>
        <taxon>Moraxellaceae</taxon>
        <taxon>Acinetobacter</taxon>
    </lineage>
</organism>
<keyword evidence="7" id="KW-1185">Reference proteome</keyword>
<comment type="subcellular location">
    <subcellularLocation>
        <location evidence="4">Cell outer membrane</location>
        <topology evidence="4">Lipid-anchor</topology>
    </subcellularLocation>
</comment>
<proteinExistence type="inferred from homology"/>
<dbReference type="InterPro" id="IPR018391">
    <property type="entry name" value="PQQ_b-propeller_rpt"/>
</dbReference>
<dbReference type="InterPro" id="IPR017687">
    <property type="entry name" value="BamB"/>
</dbReference>
<evidence type="ECO:0000313" key="6">
    <source>
        <dbReference type="EMBL" id="QIO08001.1"/>
    </source>
</evidence>
<dbReference type="InterPro" id="IPR002372">
    <property type="entry name" value="PQQ_rpt_dom"/>
</dbReference>
<sequence length="383" mass="41209">MDRKYKLSVAVAVLSCAMSGCSFLNKSKVEEVKPNPLPRLTQSTDLALVGAYKVSATDAADPLRLRIKTDQGNLFILDPKGTVSAYQGKQRLWEKQVSKTGLSSGVEAAEGVVIVGNKKGQLFALDGATGAEKWTAQLSGALISSALIHAGRVIVVANDGTVFGYELETGQQVWTYKLPNEQLSLRGQASPVPVDSRTVVIASSNAYIYAIDAVTGTLRMQRPVAVSDGRSDIQRLIDIDGDPVAAGQFLVTTSYQGQVTVTDMASQRVVWSHDSSSLTRAEVAGRQVFVAQADGKIVSYDLINGTTLWENDQLLNRNLSNPVVLGDYLVVGDLDGVLHLIDPTSGSLVGRSKSTGEVRWLRVLDNQLYAVTRTGALSIWQNR</sequence>
<dbReference type="GO" id="GO:0009279">
    <property type="term" value="C:cell outer membrane"/>
    <property type="evidence" value="ECO:0007669"/>
    <property type="project" value="UniProtKB-SubCell"/>
</dbReference>
<protein>
    <recommendedName>
        <fullName evidence="4">Outer membrane protein assembly factor BamB</fullName>
    </recommendedName>
</protein>
<dbReference type="KEGG" id="alj:G8D99_02515"/>
<dbReference type="EMBL" id="CP049916">
    <property type="protein sequence ID" value="QIO08001.1"/>
    <property type="molecule type" value="Genomic_DNA"/>
</dbReference>
<accession>A0A6G8S1J2</accession>
<dbReference type="GO" id="GO:0051205">
    <property type="term" value="P:protein insertion into membrane"/>
    <property type="evidence" value="ECO:0007669"/>
    <property type="project" value="UniProtKB-UniRule"/>
</dbReference>
<comment type="similarity">
    <text evidence="4">Belongs to the BamB family.</text>
</comment>
<evidence type="ECO:0000259" key="5">
    <source>
        <dbReference type="Pfam" id="PF13360"/>
    </source>
</evidence>
<keyword evidence="1 4" id="KW-0732">Signal</keyword>
<dbReference type="SMART" id="SM00564">
    <property type="entry name" value="PQQ"/>
    <property type="match status" value="6"/>
</dbReference>
<evidence type="ECO:0000256" key="4">
    <source>
        <dbReference type="HAMAP-Rule" id="MF_00923"/>
    </source>
</evidence>
<dbReference type="SUPFAM" id="SSF50998">
    <property type="entry name" value="Quinoprotein alcohol dehydrogenase-like"/>
    <property type="match status" value="1"/>
</dbReference>
<dbReference type="Pfam" id="PF13360">
    <property type="entry name" value="PQQ_2"/>
    <property type="match status" value="1"/>
</dbReference>
<dbReference type="PANTHER" id="PTHR34512">
    <property type="entry name" value="CELL SURFACE PROTEIN"/>
    <property type="match status" value="1"/>
</dbReference>
<keyword evidence="4" id="KW-0564">Palmitate</keyword>
<gene>
    <name evidence="4 6" type="primary">bamB</name>
    <name evidence="6" type="ORF">G8D99_02515</name>
</gene>
<keyword evidence="4" id="KW-0449">Lipoprotein</keyword>
<dbReference type="GO" id="GO:0043165">
    <property type="term" value="P:Gram-negative-bacterium-type cell outer membrane assembly"/>
    <property type="evidence" value="ECO:0007669"/>
    <property type="project" value="UniProtKB-UniRule"/>
</dbReference>
<dbReference type="NCBIfam" id="TIGR03300">
    <property type="entry name" value="assembly_YfgL"/>
    <property type="match status" value="1"/>
</dbReference>
<evidence type="ECO:0000256" key="3">
    <source>
        <dbReference type="ARBA" id="ARBA00023237"/>
    </source>
</evidence>
<comment type="subunit">
    <text evidence="4">Part of the Bam complex.</text>
</comment>
<dbReference type="Gene3D" id="2.130.10.10">
    <property type="entry name" value="YVTN repeat-like/Quinoprotein amine dehydrogenase"/>
    <property type="match status" value="1"/>
</dbReference>
<reference evidence="6 7" key="1">
    <citation type="submission" date="2020-03" db="EMBL/GenBank/DDBJ databases">
        <authorList>
            <person name="Zhu W."/>
        </authorList>
    </citation>
    <scope>NUCLEOTIDE SEQUENCE [LARGE SCALE GENOMIC DNA]</scope>
    <source>
        <strain evidence="6 7">185</strain>
    </source>
</reference>
<evidence type="ECO:0000313" key="7">
    <source>
        <dbReference type="Proteomes" id="UP000501939"/>
    </source>
</evidence>
<dbReference type="InterPro" id="IPR015943">
    <property type="entry name" value="WD40/YVTN_repeat-like_dom_sf"/>
</dbReference>
<dbReference type="HAMAP" id="MF_00923">
    <property type="entry name" value="OM_assembly_BamB"/>
    <property type="match status" value="1"/>
</dbReference>
<comment type="function">
    <text evidence="4">Part of the outer membrane protein assembly complex, which is involved in assembly and insertion of beta-barrel proteins into the outer membrane.</text>
</comment>
<dbReference type="RefSeq" id="WP_166322287.1">
    <property type="nucleotide sequence ID" value="NZ_CP049916.1"/>
</dbReference>
<evidence type="ECO:0000256" key="2">
    <source>
        <dbReference type="ARBA" id="ARBA00023136"/>
    </source>
</evidence>
<evidence type="ECO:0000256" key="1">
    <source>
        <dbReference type="ARBA" id="ARBA00022729"/>
    </source>
</evidence>
<dbReference type="AlphaFoldDB" id="A0A6G8S1J2"/>
<name>A0A6G8S1J2_9GAMM</name>
<dbReference type="InterPro" id="IPR011047">
    <property type="entry name" value="Quinoprotein_ADH-like_sf"/>
</dbReference>
<feature type="domain" description="Pyrrolo-quinoline quinone repeat" evidence="5">
    <location>
        <begin position="80"/>
        <end position="310"/>
    </location>
</feature>
<keyword evidence="2 4" id="KW-0472">Membrane</keyword>
<dbReference type="PANTHER" id="PTHR34512:SF30">
    <property type="entry name" value="OUTER MEMBRANE PROTEIN ASSEMBLY FACTOR BAMB"/>
    <property type="match status" value="1"/>
</dbReference>
<dbReference type="PROSITE" id="PS51257">
    <property type="entry name" value="PROKAR_LIPOPROTEIN"/>
    <property type="match status" value="1"/>
</dbReference>